<feature type="domain" description="DUF695" evidence="2">
    <location>
        <begin position="3"/>
        <end position="134"/>
    </location>
</feature>
<keyword evidence="1" id="KW-0175">Coiled coil</keyword>
<dbReference type="Pfam" id="PF06877">
    <property type="entry name" value="RraB"/>
    <property type="match status" value="1"/>
</dbReference>
<dbReference type="InterPro" id="IPR009671">
    <property type="entry name" value="RraB_dom"/>
</dbReference>
<dbReference type="KEGG" id="prz:GZH47_07480"/>
<name>A0A6C0NWV9_9BACL</name>
<evidence type="ECO:0000259" key="3">
    <source>
        <dbReference type="Pfam" id="PF06877"/>
    </source>
</evidence>
<reference evidence="4 5" key="1">
    <citation type="submission" date="2020-02" db="EMBL/GenBank/DDBJ databases">
        <title>Paenibacillus sp. nov., isolated from rhizosphere soil of tomato.</title>
        <authorList>
            <person name="Weon H.-Y."/>
            <person name="Lee S.A."/>
        </authorList>
    </citation>
    <scope>NUCLEOTIDE SEQUENCE [LARGE SCALE GENOMIC DNA]</scope>
    <source>
        <strain evidence="4 5">14171R-81</strain>
    </source>
</reference>
<evidence type="ECO:0000256" key="1">
    <source>
        <dbReference type="SAM" id="Coils"/>
    </source>
</evidence>
<protein>
    <submittedName>
        <fullName evidence="4">DUF695 domain-containing protein</fullName>
    </submittedName>
</protein>
<keyword evidence="5" id="KW-1185">Reference proteome</keyword>
<evidence type="ECO:0000259" key="2">
    <source>
        <dbReference type="Pfam" id="PF05117"/>
    </source>
</evidence>
<dbReference type="AlphaFoldDB" id="A0A6C0NWV9"/>
<sequence>MTDNWGFYERRTGSEQMRVLVNIGYKATSPLEEYKDLMSVTVNLYPVRESSRNNRQFILQLEELESKLEHWLNATSEAIYVGRINAATRLEFYYYAKEGRIDGAALREWLDEHWQHRAQSYIKPDPEWEFYRFLLPSPLEELYVHNAQMIYALIHKGDKISEPRNVYHWLLFREDDERLAMEELLQSEGYVIEKDKESKPEDDFPYPLVISKYEDVRLETVNARVRDLHRLLDGKMGRYDGWGATMRLSTANRFRRYMRRRKEMAHSTLRKVFARGGHSHSNQNQTGKH</sequence>
<proteinExistence type="predicted"/>
<dbReference type="InterPro" id="IPR016097">
    <property type="entry name" value="DUF695"/>
</dbReference>
<evidence type="ECO:0000313" key="4">
    <source>
        <dbReference type="EMBL" id="QHW30715.1"/>
    </source>
</evidence>
<feature type="domain" description="Regulator of ribonuclease activity B" evidence="3">
    <location>
        <begin position="145"/>
        <end position="243"/>
    </location>
</feature>
<feature type="coiled-coil region" evidence="1">
    <location>
        <begin position="47"/>
        <end position="74"/>
    </location>
</feature>
<gene>
    <name evidence="4" type="ORF">GZH47_07480</name>
</gene>
<dbReference type="RefSeq" id="WP_162639525.1">
    <property type="nucleotide sequence ID" value="NZ_CP048286.1"/>
</dbReference>
<evidence type="ECO:0000313" key="5">
    <source>
        <dbReference type="Proteomes" id="UP000479114"/>
    </source>
</evidence>
<dbReference type="Pfam" id="PF05117">
    <property type="entry name" value="DUF695"/>
    <property type="match status" value="1"/>
</dbReference>
<accession>A0A6C0NWV9</accession>
<dbReference type="SUPFAM" id="SSF89946">
    <property type="entry name" value="Hypothetical protein VC0424"/>
    <property type="match status" value="1"/>
</dbReference>
<dbReference type="Proteomes" id="UP000479114">
    <property type="component" value="Chromosome"/>
</dbReference>
<dbReference type="InterPro" id="IPR036701">
    <property type="entry name" value="RraB-like_sf"/>
</dbReference>
<dbReference type="EMBL" id="CP048286">
    <property type="protein sequence ID" value="QHW30715.1"/>
    <property type="molecule type" value="Genomic_DNA"/>
</dbReference>
<organism evidence="4 5">
    <name type="scientific">Paenibacillus rhizovicinus</name>
    <dbReference type="NCBI Taxonomy" id="2704463"/>
    <lineage>
        <taxon>Bacteria</taxon>
        <taxon>Bacillati</taxon>
        <taxon>Bacillota</taxon>
        <taxon>Bacilli</taxon>
        <taxon>Bacillales</taxon>
        <taxon>Paenibacillaceae</taxon>
        <taxon>Paenibacillus</taxon>
    </lineage>
</organism>
<dbReference type="Gene3D" id="3.30.70.970">
    <property type="entry name" value="RraB-like"/>
    <property type="match status" value="1"/>
</dbReference>